<protein>
    <recommendedName>
        <fullName evidence="13">ABC transporter</fullName>
    </recommendedName>
</protein>
<dbReference type="PANTHER" id="PTHR43394">
    <property type="entry name" value="ATP-DEPENDENT PERMEASE MDL1, MITOCHONDRIAL"/>
    <property type="match status" value="1"/>
</dbReference>
<proteinExistence type="predicted"/>
<feature type="domain" description="ABC transmembrane type-1" evidence="10">
    <location>
        <begin position="33"/>
        <end position="316"/>
    </location>
</feature>
<keyword evidence="3 8" id="KW-0812">Transmembrane</keyword>
<feature type="domain" description="ABC transporter" evidence="9">
    <location>
        <begin position="350"/>
        <end position="584"/>
    </location>
</feature>
<dbReference type="InterPro" id="IPR027417">
    <property type="entry name" value="P-loop_NTPase"/>
</dbReference>
<dbReference type="SUPFAM" id="SSF90123">
    <property type="entry name" value="ABC transporter transmembrane region"/>
    <property type="match status" value="1"/>
</dbReference>
<evidence type="ECO:0000256" key="1">
    <source>
        <dbReference type="ARBA" id="ARBA00004651"/>
    </source>
</evidence>
<dbReference type="AlphaFoldDB" id="A0A0J9BWN3"/>
<evidence type="ECO:0000256" key="5">
    <source>
        <dbReference type="ARBA" id="ARBA00022840"/>
    </source>
</evidence>
<dbReference type="SMART" id="SM00382">
    <property type="entry name" value="AAA"/>
    <property type="match status" value="1"/>
</dbReference>
<dbReference type="SUPFAM" id="SSF52540">
    <property type="entry name" value="P-loop containing nucleoside triphosphate hydrolases"/>
    <property type="match status" value="1"/>
</dbReference>
<dbReference type="PROSITE" id="PS50929">
    <property type="entry name" value="ABC_TM1F"/>
    <property type="match status" value="1"/>
</dbReference>
<dbReference type="PANTHER" id="PTHR43394:SF1">
    <property type="entry name" value="ATP-BINDING CASSETTE SUB-FAMILY B MEMBER 10, MITOCHONDRIAL"/>
    <property type="match status" value="1"/>
</dbReference>
<dbReference type="InterPro" id="IPR017871">
    <property type="entry name" value="ABC_transporter-like_CS"/>
</dbReference>
<evidence type="ECO:0000256" key="8">
    <source>
        <dbReference type="SAM" id="Phobius"/>
    </source>
</evidence>
<feature type="transmembrane region" description="Helical" evidence="8">
    <location>
        <begin position="70"/>
        <end position="91"/>
    </location>
</feature>
<feature type="transmembrane region" description="Helical" evidence="8">
    <location>
        <begin position="145"/>
        <end position="166"/>
    </location>
</feature>
<dbReference type="Pfam" id="PF00664">
    <property type="entry name" value="ABC_membrane"/>
    <property type="match status" value="1"/>
</dbReference>
<dbReference type="CDD" id="cd03254">
    <property type="entry name" value="ABCC_Glucan_exporter_like"/>
    <property type="match status" value="1"/>
</dbReference>
<keyword evidence="4" id="KW-0547">Nucleotide-binding</keyword>
<keyword evidence="7 8" id="KW-0472">Membrane</keyword>
<dbReference type="GO" id="GO:0015421">
    <property type="term" value="F:ABC-type oligopeptide transporter activity"/>
    <property type="evidence" value="ECO:0007669"/>
    <property type="project" value="TreeGrafter"/>
</dbReference>
<dbReference type="CDD" id="cd18547">
    <property type="entry name" value="ABC_6TM_Tm288_like"/>
    <property type="match status" value="1"/>
</dbReference>
<evidence type="ECO:0000256" key="7">
    <source>
        <dbReference type="ARBA" id="ARBA00023136"/>
    </source>
</evidence>
<reference evidence="11 12" key="1">
    <citation type="submission" date="2011-04" db="EMBL/GenBank/DDBJ databases">
        <title>The Genome Sequence of Clostridium citroniae WAL-19142.</title>
        <authorList>
            <consortium name="The Broad Institute Genome Sequencing Platform"/>
            <person name="Earl A."/>
            <person name="Ward D."/>
            <person name="Feldgarden M."/>
            <person name="Gevers D."/>
            <person name="Warren Y.A."/>
            <person name="Tyrrell K.L."/>
            <person name="Citron D.M."/>
            <person name="Goldstein E.J."/>
            <person name="Daigneault M."/>
            <person name="Allen-Vercoe E."/>
            <person name="Young S.K."/>
            <person name="Zeng Q."/>
            <person name="Gargeya S."/>
            <person name="Fitzgerald M."/>
            <person name="Haas B."/>
            <person name="Abouelleil A."/>
            <person name="Alvarado L."/>
            <person name="Arachchi H.M."/>
            <person name="Berlin A."/>
            <person name="Brown A."/>
            <person name="Chapman S.B."/>
            <person name="Chen Z."/>
            <person name="Dunbar C."/>
            <person name="Freedman E."/>
            <person name="Gearin G."/>
            <person name="Gellesch M."/>
            <person name="Goldberg J."/>
            <person name="Griggs A."/>
            <person name="Gujja S."/>
            <person name="Heilman E.R."/>
            <person name="Heiman D."/>
            <person name="Howarth C."/>
            <person name="Larson L."/>
            <person name="Lui A."/>
            <person name="MacDonald P.J."/>
            <person name="Mehta T."/>
            <person name="Montmayeur A."/>
            <person name="Murphy C."/>
            <person name="Neiman D."/>
            <person name="Pearson M."/>
            <person name="Priest M."/>
            <person name="Roberts A."/>
            <person name="Saif S."/>
            <person name="Shea T."/>
            <person name="Shenoy N."/>
            <person name="Sisk P."/>
            <person name="Stolte C."/>
            <person name="Sykes S."/>
            <person name="White J."/>
            <person name="Yandava C."/>
            <person name="Wortman J."/>
            <person name="Nusbaum C."/>
            <person name="Birren B."/>
        </authorList>
    </citation>
    <scope>NUCLEOTIDE SEQUENCE [LARGE SCALE GENOMIC DNA]</scope>
    <source>
        <strain evidence="11 12">WAL-19142</strain>
    </source>
</reference>
<evidence type="ECO:0000256" key="4">
    <source>
        <dbReference type="ARBA" id="ARBA00022741"/>
    </source>
</evidence>
<sequence>MSSKTKALDKSRSMDTLKRILSCIAQYKWGVMLSLFLALITVALTLYVPILTGRAVDQIVSTGHVNFSGLTTILWKILGAVGLTAVAQWMMNHINNTITYKVVKDIRTRAFNHLEILPLSYIDSHPSGDIISRIIADIDQFSEGLLMGFTQLFTGMLTIVGTLLFMLSIHPAITLVVVLLTPISLFVASFIAKRTFVMFRHQSVTRGELTALTDEMLGNMKVVQAFGYQKEAQRKFEEINNRLAGYSLRATFFSSITNPATRFVNSTVYAAVGITGAYAAIRGFMTVGQLTSFLSYANQYTKPFNEISGVVTELQNALASAARVFELIDEKAILADKPDAVELEQVDGRVELEHVDFSYTPDRKLIEDFNLLVEPGRRVAIVGPTGCGKTTIINLLMRFYDVNSGVIRVEGEDIRDVTRKSLRTNYGMVLQETWLKSGTIRENIAYGRPDATEDEVIQAAKEAHAHGFITRMPEGYDTVIREDGGNLSQGQKQLLCIARVMLCLPPMLILDEATSSIDTRTEIRVQKAFARMMEGRTSFIVAHRLSTIREADVILVMRDGHIVEKGRHEELLEKNGFYAEIYNSQFARA</sequence>
<keyword evidence="5" id="KW-0067">ATP-binding</keyword>
<dbReference type="GO" id="GO:0005886">
    <property type="term" value="C:plasma membrane"/>
    <property type="evidence" value="ECO:0007669"/>
    <property type="project" value="UniProtKB-SubCell"/>
</dbReference>
<dbReference type="InterPro" id="IPR039421">
    <property type="entry name" value="Type_1_exporter"/>
</dbReference>
<evidence type="ECO:0000256" key="3">
    <source>
        <dbReference type="ARBA" id="ARBA00022692"/>
    </source>
</evidence>
<gene>
    <name evidence="11" type="ORF">HMPREF9470_04061</name>
</gene>
<evidence type="ECO:0000256" key="2">
    <source>
        <dbReference type="ARBA" id="ARBA00022448"/>
    </source>
</evidence>
<dbReference type="GO" id="GO:0016887">
    <property type="term" value="F:ATP hydrolysis activity"/>
    <property type="evidence" value="ECO:0007669"/>
    <property type="project" value="InterPro"/>
</dbReference>
<comment type="subcellular location">
    <subcellularLocation>
        <location evidence="1">Cell membrane</location>
        <topology evidence="1">Multi-pass membrane protein</topology>
    </subcellularLocation>
</comment>
<dbReference type="Gene3D" id="1.20.1560.10">
    <property type="entry name" value="ABC transporter type 1, transmembrane domain"/>
    <property type="match status" value="1"/>
</dbReference>
<dbReference type="InterPro" id="IPR011527">
    <property type="entry name" value="ABC1_TM_dom"/>
</dbReference>
<evidence type="ECO:0000313" key="12">
    <source>
        <dbReference type="Proteomes" id="UP000037392"/>
    </source>
</evidence>
<dbReference type="Gene3D" id="3.40.50.300">
    <property type="entry name" value="P-loop containing nucleotide triphosphate hydrolases"/>
    <property type="match status" value="1"/>
</dbReference>
<dbReference type="Pfam" id="PF00005">
    <property type="entry name" value="ABC_tran"/>
    <property type="match status" value="1"/>
</dbReference>
<feature type="transmembrane region" description="Helical" evidence="8">
    <location>
        <begin position="172"/>
        <end position="192"/>
    </location>
</feature>
<dbReference type="InterPro" id="IPR036640">
    <property type="entry name" value="ABC1_TM_sf"/>
</dbReference>
<evidence type="ECO:0008006" key="13">
    <source>
        <dbReference type="Google" id="ProtNLM"/>
    </source>
</evidence>
<keyword evidence="6 8" id="KW-1133">Transmembrane helix</keyword>
<accession>A0A0J9BWN3</accession>
<dbReference type="PROSITE" id="PS50893">
    <property type="entry name" value="ABC_TRANSPORTER_2"/>
    <property type="match status" value="1"/>
</dbReference>
<keyword evidence="2" id="KW-0813">Transport</keyword>
<evidence type="ECO:0000313" key="11">
    <source>
        <dbReference type="EMBL" id="KMW16561.1"/>
    </source>
</evidence>
<dbReference type="PATRIC" id="fig|742734.4.peg.4349"/>
<dbReference type="RefSeq" id="WP_048930593.1">
    <property type="nucleotide sequence ID" value="NZ_KQ235881.1"/>
</dbReference>
<dbReference type="InterPro" id="IPR003439">
    <property type="entry name" value="ABC_transporter-like_ATP-bd"/>
</dbReference>
<evidence type="ECO:0000256" key="6">
    <source>
        <dbReference type="ARBA" id="ARBA00022989"/>
    </source>
</evidence>
<evidence type="ECO:0000259" key="10">
    <source>
        <dbReference type="PROSITE" id="PS50929"/>
    </source>
</evidence>
<feature type="transmembrane region" description="Helical" evidence="8">
    <location>
        <begin position="29"/>
        <end position="50"/>
    </location>
</feature>
<organism evidence="11 12">
    <name type="scientific">[Clostridium] citroniae WAL-19142</name>
    <dbReference type="NCBI Taxonomy" id="742734"/>
    <lineage>
        <taxon>Bacteria</taxon>
        <taxon>Bacillati</taxon>
        <taxon>Bacillota</taxon>
        <taxon>Clostridia</taxon>
        <taxon>Lachnospirales</taxon>
        <taxon>Lachnospiraceae</taxon>
        <taxon>Enterocloster</taxon>
    </lineage>
</organism>
<dbReference type="OrthoDB" id="9762778at2"/>
<dbReference type="InterPro" id="IPR003593">
    <property type="entry name" value="AAA+_ATPase"/>
</dbReference>
<evidence type="ECO:0000259" key="9">
    <source>
        <dbReference type="PROSITE" id="PS50893"/>
    </source>
</evidence>
<comment type="caution">
    <text evidence="11">The sequence shown here is derived from an EMBL/GenBank/DDBJ whole genome shotgun (WGS) entry which is preliminary data.</text>
</comment>
<name>A0A0J9BWN3_9FIRM</name>
<dbReference type="FunFam" id="3.40.50.300:FF:000287">
    <property type="entry name" value="Multidrug ABC transporter ATP-binding protein"/>
    <property type="match status" value="1"/>
</dbReference>
<dbReference type="GO" id="GO:0005524">
    <property type="term" value="F:ATP binding"/>
    <property type="evidence" value="ECO:0007669"/>
    <property type="project" value="UniProtKB-KW"/>
</dbReference>
<dbReference type="EMBL" id="ADLK01000029">
    <property type="protein sequence ID" value="KMW16561.1"/>
    <property type="molecule type" value="Genomic_DNA"/>
</dbReference>
<dbReference type="GeneID" id="93161575"/>
<dbReference type="Proteomes" id="UP000037392">
    <property type="component" value="Unassembled WGS sequence"/>
</dbReference>
<dbReference type="PROSITE" id="PS00211">
    <property type="entry name" value="ABC_TRANSPORTER_1"/>
    <property type="match status" value="1"/>
</dbReference>